<dbReference type="FunFam" id="3.40.50.720:FF:000065">
    <property type="entry name" value="UDP-glucuronic acid decarboxylase 1"/>
    <property type="match status" value="1"/>
</dbReference>
<dbReference type="EMBL" id="CP000254">
    <property type="protein sequence ID" value="ABD41825.1"/>
    <property type="molecule type" value="Genomic_DNA"/>
</dbReference>
<gene>
    <name evidence="14" type="ordered locus">Mhun_2118</name>
</gene>
<keyword evidence="11" id="KW-0456">Lyase</keyword>
<keyword evidence="4" id="KW-0210">Decarboxylase</keyword>
<dbReference type="Gene3D" id="3.40.50.720">
    <property type="entry name" value="NAD(P)-binding Rossmann-like Domain"/>
    <property type="match status" value="1"/>
</dbReference>
<evidence type="ECO:0000256" key="11">
    <source>
        <dbReference type="ARBA" id="ARBA00023239"/>
    </source>
</evidence>
<keyword evidence="7" id="KW-0520">NAD</keyword>
<evidence type="ECO:0000256" key="3">
    <source>
        <dbReference type="ARBA" id="ARBA00022692"/>
    </source>
</evidence>
<keyword evidence="6" id="KW-1133">Transmembrane helix</keyword>
<dbReference type="InParanoid" id="Q2FTA4"/>
<dbReference type="HOGENOM" id="CLU_007383_4_0_2"/>
<dbReference type="KEGG" id="mhu:Mhun_2118"/>
<dbReference type="OrthoDB" id="4907at2157"/>
<name>Q2FTA4_METHJ</name>
<accession>Q2FTA4</accession>
<dbReference type="STRING" id="323259.Mhun_2118"/>
<protein>
    <submittedName>
        <fullName evidence="14">NAD-dependent epimerase/dehydratase</fullName>
    </submittedName>
</protein>
<evidence type="ECO:0000256" key="8">
    <source>
        <dbReference type="ARBA" id="ARBA00023034"/>
    </source>
</evidence>
<dbReference type="CDD" id="cd05230">
    <property type="entry name" value="UGD_SDR_e"/>
    <property type="match status" value="1"/>
</dbReference>
<dbReference type="InterPro" id="IPR001509">
    <property type="entry name" value="Epimerase_deHydtase"/>
</dbReference>
<evidence type="ECO:0000256" key="5">
    <source>
        <dbReference type="ARBA" id="ARBA00022968"/>
    </source>
</evidence>
<evidence type="ECO:0000256" key="9">
    <source>
        <dbReference type="ARBA" id="ARBA00023136"/>
    </source>
</evidence>
<dbReference type="InterPro" id="IPR036291">
    <property type="entry name" value="NAD(P)-bd_dom_sf"/>
</dbReference>
<reference evidence="15" key="1">
    <citation type="journal article" date="2016" name="Stand. Genomic Sci.">
        <title>Complete genome sequence of Methanospirillum hungatei type strain JF1.</title>
        <authorList>
            <person name="Gunsalus R.P."/>
            <person name="Cook L.E."/>
            <person name="Crable B."/>
            <person name="Rohlin L."/>
            <person name="McDonald E."/>
            <person name="Mouttaki H."/>
            <person name="Sieber J.R."/>
            <person name="Poweleit N."/>
            <person name="Zhou H."/>
            <person name="Lapidus A.L."/>
            <person name="Daligault H.E."/>
            <person name="Land M."/>
            <person name="Gilna P."/>
            <person name="Ivanova N."/>
            <person name="Kyrpides N."/>
            <person name="Culley D.E."/>
            <person name="McInerney M.J."/>
        </authorList>
    </citation>
    <scope>NUCLEOTIDE SEQUENCE [LARGE SCALE GENOMIC DNA]</scope>
    <source>
        <strain evidence="15">ATCC 27890 / DSM 864 / NBRC 100397 / JF-1</strain>
    </source>
</reference>
<evidence type="ECO:0000256" key="10">
    <source>
        <dbReference type="ARBA" id="ARBA00023180"/>
    </source>
</evidence>
<evidence type="ECO:0000256" key="12">
    <source>
        <dbReference type="ARBA" id="ARBA00037859"/>
    </source>
</evidence>
<sequence length="336" mass="37515">MNISTPSSSDFEIQKILTGLSDLSFPDQTILVTGGSGFLGSWMCEVLLNTGANVICLDNYASGRPENTEHLKNHPKFTRIVHDISKPYDPGRKVDLVCHLASRASPLEFEHYPIQILKSNTLGTMNALGIARKYEARFLFTSTSETYGEAAIFPTPETYRGNVNTLGIRGCYDEAKRAGEAFCMAYFRQHGLDVRIARIFNTYGPRMRSDGHYGRVIPRFIDQAVHNAPITIFGEGKQTRSFCYVTDQITGLLRLAGLPDLAGEVVNIGNPVEWTILDLAHMIIELTGSKSELSYQPMPPDDPTRRVPDITKAREKLGWEPKVELKDGLMKMLELK</sequence>
<evidence type="ECO:0000256" key="4">
    <source>
        <dbReference type="ARBA" id="ARBA00022793"/>
    </source>
</evidence>
<evidence type="ECO:0000259" key="13">
    <source>
        <dbReference type="Pfam" id="PF01370"/>
    </source>
</evidence>
<dbReference type="InterPro" id="IPR044516">
    <property type="entry name" value="UXS-like"/>
</dbReference>
<organism evidence="14 15">
    <name type="scientific">Methanospirillum hungatei JF-1 (strain ATCC 27890 / DSM 864 / NBRC 100397 / JF-1)</name>
    <dbReference type="NCBI Taxonomy" id="323259"/>
    <lineage>
        <taxon>Archaea</taxon>
        <taxon>Methanobacteriati</taxon>
        <taxon>Methanobacteriota</taxon>
        <taxon>Stenosarchaea group</taxon>
        <taxon>Methanomicrobia</taxon>
        <taxon>Methanomicrobiales</taxon>
        <taxon>Methanospirillaceae</taxon>
        <taxon>Methanospirillum</taxon>
    </lineage>
</organism>
<dbReference type="Pfam" id="PF01370">
    <property type="entry name" value="Epimerase"/>
    <property type="match status" value="1"/>
</dbReference>
<dbReference type="GO" id="GO:0005737">
    <property type="term" value="C:cytoplasm"/>
    <property type="evidence" value="ECO:0007669"/>
    <property type="project" value="TreeGrafter"/>
</dbReference>
<evidence type="ECO:0000256" key="1">
    <source>
        <dbReference type="ARBA" id="ARBA00001911"/>
    </source>
</evidence>
<keyword evidence="8" id="KW-0333">Golgi apparatus</keyword>
<keyword evidence="9" id="KW-0472">Membrane</keyword>
<dbReference type="PANTHER" id="PTHR43078">
    <property type="entry name" value="UDP-GLUCURONIC ACID DECARBOXYLASE-RELATED"/>
    <property type="match status" value="1"/>
</dbReference>
<feature type="domain" description="NAD-dependent epimerase/dehydratase" evidence="13">
    <location>
        <begin position="30"/>
        <end position="269"/>
    </location>
</feature>
<keyword evidence="10" id="KW-0325">Glycoprotein</keyword>
<dbReference type="PANTHER" id="PTHR43078:SF6">
    <property type="entry name" value="UDP-GLUCURONIC ACID DECARBOXYLASE 1"/>
    <property type="match status" value="1"/>
</dbReference>
<evidence type="ECO:0000256" key="7">
    <source>
        <dbReference type="ARBA" id="ARBA00023027"/>
    </source>
</evidence>
<dbReference type="eggNOG" id="arCOG01369">
    <property type="taxonomic scope" value="Archaea"/>
</dbReference>
<keyword evidence="15" id="KW-1185">Reference proteome</keyword>
<evidence type="ECO:0000256" key="6">
    <source>
        <dbReference type="ARBA" id="ARBA00022989"/>
    </source>
</evidence>
<proteinExistence type="predicted"/>
<evidence type="ECO:0000313" key="15">
    <source>
        <dbReference type="Proteomes" id="UP000001941"/>
    </source>
</evidence>
<dbReference type="SUPFAM" id="SSF51735">
    <property type="entry name" value="NAD(P)-binding Rossmann-fold domains"/>
    <property type="match status" value="1"/>
</dbReference>
<dbReference type="GO" id="GO:0048040">
    <property type="term" value="F:UDP-glucuronate decarboxylase activity"/>
    <property type="evidence" value="ECO:0007669"/>
    <property type="project" value="TreeGrafter"/>
</dbReference>
<dbReference type="AlphaFoldDB" id="Q2FTA4"/>
<evidence type="ECO:0000256" key="2">
    <source>
        <dbReference type="ARBA" id="ARBA00004323"/>
    </source>
</evidence>
<comment type="cofactor">
    <cofactor evidence="1">
        <name>NAD(+)</name>
        <dbReference type="ChEBI" id="CHEBI:57540"/>
    </cofactor>
</comment>
<dbReference type="GO" id="GO:0042732">
    <property type="term" value="P:D-xylose metabolic process"/>
    <property type="evidence" value="ECO:0007669"/>
    <property type="project" value="InterPro"/>
</dbReference>
<keyword evidence="3" id="KW-0812">Transmembrane</keyword>
<comment type="subcellular location">
    <subcellularLocation>
        <location evidence="2">Golgi apparatus membrane</location>
        <topology evidence="2">Single-pass type II membrane protein</topology>
    </subcellularLocation>
    <subcellularLocation>
        <location evidence="12">Golgi apparatus</location>
        <location evidence="12">Golgi stack membrane</location>
    </subcellularLocation>
</comment>
<dbReference type="GeneID" id="3925208"/>
<dbReference type="RefSeq" id="WP_011449084.1">
    <property type="nucleotide sequence ID" value="NC_007796.1"/>
</dbReference>
<dbReference type="EnsemblBacteria" id="ABD41825">
    <property type="protein sequence ID" value="ABD41825"/>
    <property type="gene ID" value="Mhun_2118"/>
</dbReference>
<dbReference type="GO" id="GO:0070403">
    <property type="term" value="F:NAD+ binding"/>
    <property type="evidence" value="ECO:0007669"/>
    <property type="project" value="InterPro"/>
</dbReference>
<keyword evidence="5" id="KW-0735">Signal-anchor</keyword>
<dbReference type="Proteomes" id="UP000001941">
    <property type="component" value="Chromosome"/>
</dbReference>
<evidence type="ECO:0000313" key="14">
    <source>
        <dbReference type="EMBL" id="ABD41825.1"/>
    </source>
</evidence>